<feature type="region of interest" description="Disordered" evidence="2">
    <location>
        <begin position="98"/>
        <end position="121"/>
    </location>
</feature>
<feature type="transmembrane region" description="Helical" evidence="3">
    <location>
        <begin position="5"/>
        <end position="24"/>
    </location>
</feature>
<evidence type="ECO:0000256" key="3">
    <source>
        <dbReference type="SAM" id="Phobius"/>
    </source>
</evidence>
<evidence type="ECO:0000259" key="4">
    <source>
        <dbReference type="Pfam" id="PF18962"/>
    </source>
</evidence>
<feature type="domain" description="Secretion system C-terminal sorting" evidence="4">
    <location>
        <begin position="880"/>
        <end position="944"/>
    </location>
</feature>
<dbReference type="InterPro" id="IPR052025">
    <property type="entry name" value="Xyloglucanase_GH74"/>
</dbReference>
<dbReference type="RefSeq" id="WP_380739125.1">
    <property type="nucleotide sequence ID" value="NZ_JBHTJP010000035.1"/>
</dbReference>
<evidence type="ECO:0000256" key="1">
    <source>
        <dbReference type="ARBA" id="ARBA00022729"/>
    </source>
</evidence>
<accession>A0ABW3IH27</accession>
<keyword evidence="6" id="KW-1185">Reference proteome</keyword>
<dbReference type="Pfam" id="PF18962">
    <property type="entry name" value="Por_Secre_tail"/>
    <property type="match status" value="1"/>
</dbReference>
<dbReference type="NCBIfam" id="TIGR04183">
    <property type="entry name" value="Por_Secre_tail"/>
    <property type="match status" value="1"/>
</dbReference>
<dbReference type="EMBL" id="JBHTJP010000035">
    <property type="protein sequence ID" value="MFD0977110.1"/>
    <property type="molecule type" value="Genomic_DNA"/>
</dbReference>
<keyword evidence="3" id="KW-0812">Transmembrane</keyword>
<keyword evidence="3" id="KW-1133">Transmembrane helix</keyword>
<evidence type="ECO:0000256" key="2">
    <source>
        <dbReference type="SAM" id="MobiDB-lite"/>
    </source>
</evidence>
<reference evidence="6" key="1">
    <citation type="journal article" date="2019" name="Int. J. Syst. Evol. Microbiol.">
        <title>The Global Catalogue of Microorganisms (GCM) 10K type strain sequencing project: providing services to taxonomists for standard genome sequencing and annotation.</title>
        <authorList>
            <consortium name="The Broad Institute Genomics Platform"/>
            <consortium name="The Broad Institute Genome Sequencing Center for Infectious Disease"/>
            <person name="Wu L."/>
            <person name="Ma J."/>
        </authorList>
    </citation>
    <scope>NUCLEOTIDE SEQUENCE [LARGE SCALE GENOMIC DNA]</scope>
    <source>
        <strain evidence="6">CCUG 60898</strain>
    </source>
</reference>
<sequence length="948" mass="104127">MSKRLYFIAPVIVFAIFFGIYNFVEDSNNDILSQRERHAAFLKEHVPANNNGLSRTERIRKGLPPNPYYELMQYLTMNPSLGYPEPYKVREVSEKLRKNKKSWSQKAPGEKDESPWVSRGPNNVGGRTRMVLFDPNDSDFNRVFAASVSGGLWVNNNITNENSGWTLVPGLPSNLNVSCITVDPRDSMTWYIGTGEQYTGGDVIGTGVYKTTNGGDTWTKILDEKDFVTPGSGQNSEVIGGLYFINDIIAWDNGTSTEVFIGVATHIYADARNPVNFLGFFDRGLYNSTDGGNTWEQIIEEDSFNDFEIDAAGNLWVATTDSPGDGEDARGGKIYKRELGEDSTFELINTVPDVLRTEIEASATNPDKFYIAAESLSEEADLFITTDGFATINKINEPDDADNDISPSDFSRGLAFYALMLESDPTNDEIVYAGSIDLFRSTDSGQTWEQISKWSENPGLNNLPVSEVHADHHVMTFRPGNANQAAFGHDGGVSFASDLSAASSSDVFITPETNYITTQFYTMAVAPNSFASGDYFLGGTQDNGTLLVQNGDPNSIGVLDGDGAYSFYDQVDTKYFIANITYNDGIFAYNYEKDDYTLVYYNFDGADSSEGTFINPQALDSNLDKLFSNGANGEFFRYDNIDDLEPLGGDLNENVTPAERITFSNSLLNTQPSDRSSITAMTVSPYTTSSTTLLIGLINGKLIRVKNADGEPSQAVWENITGNAFLGSISDVEYGTSEDEIYVTFYNFGVRNIWYTKNGTSANPTWTSKDGNFPDLPVLSIMPNPQDEDEVIIGTDLGVWVSNNFTDVSPTWEHAYNGMSDVKVTDLDLKKGTLKVFAATYGRGIFSGEFKASDTGGGTPPPGTEEEELVIYQRDSDPDGIFNIVTGENLGPATIFVFDLRGQLINMQTGQFDSNIPVQIDLSGRASGVYIVKVESSEGNFVGKVARK</sequence>
<proteinExistence type="predicted"/>
<dbReference type="SUPFAM" id="SSF110296">
    <property type="entry name" value="Oligoxyloglucan reducing end-specific cellobiohydrolase"/>
    <property type="match status" value="1"/>
</dbReference>
<dbReference type="PANTHER" id="PTHR43739:SF5">
    <property type="entry name" value="EXO-ALPHA-SIALIDASE"/>
    <property type="match status" value="1"/>
</dbReference>
<evidence type="ECO:0000313" key="5">
    <source>
        <dbReference type="EMBL" id="MFD0977110.1"/>
    </source>
</evidence>
<comment type="caution">
    <text evidence="5">The sequence shown here is derived from an EMBL/GenBank/DDBJ whole genome shotgun (WGS) entry which is preliminary data.</text>
</comment>
<evidence type="ECO:0000313" key="6">
    <source>
        <dbReference type="Proteomes" id="UP001597100"/>
    </source>
</evidence>
<dbReference type="PANTHER" id="PTHR43739">
    <property type="entry name" value="XYLOGLUCANASE (EUROFUNG)"/>
    <property type="match status" value="1"/>
</dbReference>
<dbReference type="InterPro" id="IPR026444">
    <property type="entry name" value="Secre_tail"/>
</dbReference>
<dbReference type="InterPro" id="IPR015943">
    <property type="entry name" value="WD40/YVTN_repeat-like_dom_sf"/>
</dbReference>
<name>A0ABW3IH27_9FLAO</name>
<gene>
    <name evidence="5" type="ORF">ACFQ1G_09925</name>
</gene>
<keyword evidence="1" id="KW-0732">Signal</keyword>
<protein>
    <submittedName>
        <fullName evidence="5">T9SS type A sorting domain-containing protein</fullName>
    </submittedName>
</protein>
<keyword evidence="3" id="KW-0472">Membrane</keyword>
<dbReference type="Gene3D" id="2.130.10.10">
    <property type="entry name" value="YVTN repeat-like/Quinoprotein amine dehydrogenase"/>
    <property type="match status" value="3"/>
</dbReference>
<dbReference type="Proteomes" id="UP001597100">
    <property type="component" value="Unassembled WGS sequence"/>
</dbReference>
<organism evidence="5 6">
    <name type="scientific">Salinimicrobium gaetbulicola</name>
    <dbReference type="NCBI Taxonomy" id="999702"/>
    <lineage>
        <taxon>Bacteria</taxon>
        <taxon>Pseudomonadati</taxon>
        <taxon>Bacteroidota</taxon>
        <taxon>Flavobacteriia</taxon>
        <taxon>Flavobacteriales</taxon>
        <taxon>Flavobacteriaceae</taxon>
        <taxon>Salinimicrobium</taxon>
    </lineage>
</organism>